<evidence type="ECO:0000313" key="1">
    <source>
        <dbReference type="EMBL" id="KAF8477993.1"/>
    </source>
</evidence>
<keyword evidence="2" id="KW-1185">Reference proteome</keyword>
<dbReference type="AlphaFoldDB" id="A0A9P5T684"/>
<name>A0A9P5T684_9AGAM</name>
<dbReference type="EMBL" id="WHVB01000012">
    <property type="protein sequence ID" value="KAF8477993.1"/>
    <property type="molecule type" value="Genomic_DNA"/>
</dbReference>
<accession>A0A9P5T684</accession>
<organism evidence="1 2">
    <name type="scientific">Russula ochroleuca</name>
    <dbReference type="NCBI Taxonomy" id="152965"/>
    <lineage>
        <taxon>Eukaryota</taxon>
        <taxon>Fungi</taxon>
        <taxon>Dikarya</taxon>
        <taxon>Basidiomycota</taxon>
        <taxon>Agaricomycotina</taxon>
        <taxon>Agaricomycetes</taxon>
        <taxon>Russulales</taxon>
        <taxon>Russulaceae</taxon>
        <taxon>Russula</taxon>
    </lineage>
</organism>
<protein>
    <submittedName>
        <fullName evidence="1">Uncharacterized protein</fullName>
    </submittedName>
</protein>
<dbReference type="Proteomes" id="UP000759537">
    <property type="component" value="Unassembled WGS sequence"/>
</dbReference>
<reference evidence="1" key="2">
    <citation type="journal article" date="2020" name="Nat. Commun.">
        <title>Large-scale genome sequencing of mycorrhizal fungi provides insights into the early evolution of symbiotic traits.</title>
        <authorList>
            <person name="Miyauchi S."/>
            <person name="Kiss E."/>
            <person name="Kuo A."/>
            <person name="Drula E."/>
            <person name="Kohler A."/>
            <person name="Sanchez-Garcia M."/>
            <person name="Morin E."/>
            <person name="Andreopoulos B."/>
            <person name="Barry K.W."/>
            <person name="Bonito G."/>
            <person name="Buee M."/>
            <person name="Carver A."/>
            <person name="Chen C."/>
            <person name="Cichocki N."/>
            <person name="Clum A."/>
            <person name="Culley D."/>
            <person name="Crous P.W."/>
            <person name="Fauchery L."/>
            <person name="Girlanda M."/>
            <person name="Hayes R.D."/>
            <person name="Keri Z."/>
            <person name="LaButti K."/>
            <person name="Lipzen A."/>
            <person name="Lombard V."/>
            <person name="Magnuson J."/>
            <person name="Maillard F."/>
            <person name="Murat C."/>
            <person name="Nolan M."/>
            <person name="Ohm R.A."/>
            <person name="Pangilinan J."/>
            <person name="Pereira M.F."/>
            <person name="Perotto S."/>
            <person name="Peter M."/>
            <person name="Pfister S."/>
            <person name="Riley R."/>
            <person name="Sitrit Y."/>
            <person name="Stielow J.B."/>
            <person name="Szollosi G."/>
            <person name="Zifcakova L."/>
            <person name="Stursova M."/>
            <person name="Spatafora J.W."/>
            <person name="Tedersoo L."/>
            <person name="Vaario L.M."/>
            <person name="Yamada A."/>
            <person name="Yan M."/>
            <person name="Wang P."/>
            <person name="Xu J."/>
            <person name="Bruns T."/>
            <person name="Baldrian P."/>
            <person name="Vilgalys R."/>
            <person name="Dunand C."/>
            <person name="Henrissat B."/>
            <person name="Grigoriev I.V."/>
            <person name="Hibbett D."/>
            <person name="Nagy L.G."/>
            <person name="Martin F.M."/>
        </authorList>
    </citation>
    <scope>NUCLEOTIDE SEQUENCE</scope>
    <source>
        <strain evidence="1">Prilba</strain>
    </source>
</reference>
<reference evidence="1" key="1">
    <citation type="submission" date="2019-10" db="EMBL/GenBank/DDBJ databases">
        <authorList>
            <consortium name="DOE Joint Genome Institute"/>
            <person name="Kuo A."/>
            <person name="Miyauchi S."/>
            <person name="Kiss E."/>
            <person name="Drula E."/>
            <person name="Kohler A."/>
            <person name="Sanchez-Garcia M."/>
            <person name="Andreopoulos B."/>
            <person name="Barry K.W."/>
            <person name="Bonito G."/>
            <person name="Buee M."/>
            <person name="Carver A."/>
            <person name="Chen C."/>
            <person name="Cichocki N."/>
            <person name="Clum A."/>
            <person name="Culley D."/>
            <person name="Crous P.W."/>
            <person name="Fauchery L."/>
            <person name="Girlanda M."/>
            <person name="Hayes R."/>
            <person name="Keri Z."/>
            <person name="LaButti K."/>
            <person name="Lipzen A."/>
            <person name="Lombard V."/>
            <person name="Magnuson J."/>
            <person name="Maillard F."/>
            <person name="Morin E."/>
            <person name="Murat C."/>
            <person name="Nolan M."/>
            <person name="Ohm R."/>
            <person name="Pangilinan J."/>
            <person name="Pereira M."/>
            <person name="Perotto S."/>
            <person name="Peter M."/>
            <person name="Riley R."/>
            <person name="Sitrit Y."/>
            <person name="Stielow B."/>
            <person name="Szollosi G."/>
            <person name="Zifcakova L."/>
            <person name="Stursova M."/>
            <person name="Spatafora J.W."/>
            <person name="Tedersoo L."/>
            <person name="Vaario L.-M."/>
            <person name="Yamada A."/>
            <person name="Yan M."/>
            <person name="Wang P."/>
            <person name="Xu J."/>
            <person name="Bruns T."/>
            <person name="Baldrian P."/>
            <person name="Vilgalys R."/>
            <person name="Henrissat B."/>
            <person name="Grigoriev I.V."/>
            <person name="Hibbett D."/>
            <person name="Nagy L.G."/>
            <person name="Martin F.M."/>
        </authorList>
    </citation>
    <scope>NUCLEOTIDE SEQUENCE</scope>
    <source>
        <strain evidence="1">Prilba</strain>
    </source>
</reference>
<sequence length="114" mass="12245">MSLDIGPPLPLPSPAPEAFGMVQSIAGARAEGHPVHVMSGSHCLSPAPWYMTMGMQEKVSGQEDGWTPCKYCAIALAKRPSGPLTKWSPSSFAINVHLIYVHPQAILSKVDHLE</sequence>
<proteinExistence type="predicted"/>
<evidence type="ECO:0000313" key="2">
    <source>
        <dbReference type="Proteomes" id="UP000759537"/>
    </source>
</evidence>
<gene>
    <name evidence="1" type="ORF">DFH94DRAFT_683160</name>
</gene>
<comment type="caution">
    <text evidence="1">The sequence shown here is derived from an EMBL/GenBank/DDBJ whole genome shotgun (WGS) entry which is preliminary data.</text>
</comment>